<accession>A0A5B0LWK7</accession>
<comment type="caution">
    <text evidence="1">The sequence shown here is derived from an EMBL/GenBank/DDBJ whole genome shotgun (WGS) entry which is preliminary data.</text>
</comment>
<reference evidence="1 2" key="1">
    <citation type="submission" date="2019-05" db="EMBL/GenBank/DDBJ databases">
        <title>Emergence of the Ug99 lineage of the wheat stem rust pathogen through somatic hybridization.</title>
        <authorList>
            <person name="Li F."/>
            <person name="Upadhyaya N.M."/>
            <person name="Sperschneider J."/>
            <person name="Matny O."/>
            <person name="Nguyen-Phuc H."/>
            <person name="Mago R."/>
            <person name="Raley C."/>
            <person name="Miller M.E."/>
            <person name="Silverstein K.A.T."/>
            <person name="Henningsen E."/>
            <person name="Hirsch C.D."/>
            <person name="Visser B."/>
            <person name="Pretorius Z.A."/>
            <person name="Steffenson B.J."/>
            <person name="Schwessinger B."/>
            <person name="Dodds P.N."/>
            <person name="Figueroa M."/>
        </authorList>
    </citation>
    <scope>NUCLEOTIDE SEQUENCE [LARGE SCALE GENOMIC DNA]</scope>
    <source>
        <strain evidence="1">21-0</strain>
    </source>
</reference>
<keyword evidence="2" id="KW-1185">Reference proteome</keyword>
<dbReference type="AlphaFoldDB" id="A0A5B0LWK7"/>
<dbReference type="EMBL" id="VSWC01000184">
    <property type="protein sequence ID" value="KAA1067984.1"/>
    <property type="molecule type" value="Genomic_DNA"/>
</dbReference>
<proteinExistence type="predicted"/>
<name>A0A5B0LWK7_PUCGR</name>
<gene>
    <name evidence="1" type="ORF">PGT21_024072</name>
</gene>
<evidence type="ECO:0000313" key="1">
    <source>
        <dbReference type="EMBL" id="KAA1067984.1"/>
    </source>
</evidence>
<sequence length="228" mass="25305">MPTTTGSYHTVHDLQLIPQRDYLWFSGQFYGEFGPFLRARPNQGPLEVMQSSVYTSGKWKSTSGPTSIILARVYTHNFLLSRGGSHGYSGNIKKMDDDSTLSFELAKDESSGGLEQLGYLSEGVMIDGVGSIVEWSVKEVEEGANSRTWFVTVAHDVNNNTVDKVTVTHILEENTILIPRQNQFCVGDKLWVEGRLESVGHDSDGLIVQATRAIHFRTASRLPSSQVH</sequence>
<dbReference type="Proteomes" id="UP000324748">
    <property type="component" value="Unassembled WGS sequence"/>
</dbReference>
<evidence type="ECO:0000313" key="2">
    <source>
        <dbReference type="Proteomes" id="UP000324748"/>
    </source>
</evidence>
<protein>
    <submittedName>
        <fullName evidence="1">Uncharacterized protein</fullName>
    </submittedName>
</protein>
<organism evidence="1 2">
    <name type="scientific">Puccinia graminis f. sp. tritici</name>
    <dbReference type="NCBI Taxonomy" id="56615"/>
    <lineage>
        <taxon>Eukaryota</taxon>
        <taxon>Fungi</taxon>
        <taxon>Dikarya</taxon>
        <taxon>Basidiomycota</taxon>
        <taxon>Pucciniomycotina</taxon>
        <taxon>Pucciniomycetes</taxon>
        <taxon>Pucciniales</taxon>
        <taxon>Pucciniaceae</taxon>
        <taxon>Puccinia</taxon>
    </lineage>
</organism>